<comment type="caution">
    <text evidence="1">The sequence shown here is derived from an EMBL/GenBank/DDBJ whole genome shotgun (WGS) entry which is preliminary data.</text>
</comment>
<sequence length="113" mass="12973">MDPTEANLFLQDRLEHAAETLKSAWGYGDKEGRHALRRMVGWMAGIWEDMQELWDDEGMWQETCDIALQAVADILQLNIPHDGHLHLLKNIRLLLCPGHAWSDVSLYEPPVNL</sequence>
<dbReference type="EMBL" id="NBSH01000010">
    <property type="protein sequence ID" value="ORX35814.1"/>
    <property type="molecule type" value="Genomic_DNA"/>
</dbReference>
<accession>A0A1Y1UE81</accession>
<organism evidence="1 2">
    <name type="scientific">Kockovaella imperatae</name>
    <dbReference type="NCBI Taxonomy" id="4999"/>
    <lineage>
        <taxon>Eukaryota</taxon>
        <taxon>Fungi</taxon>
        <taxon>Dikarya</taxon>
        <taxon>Basidiomycota</taxon>
        <taxon>Agaricomycotina</taxon>
        <taxon>Tremellomycetes</taxon>
        <taxon>Tremellales</taxon>
        <taxon>Cuniculitremaceae</taxon>
        <taxon>Kockovaella</taxon>
    </lineage>
</organism>
<reference evidence="1 2" key="1">
    <citation type="submission" date="2017-03" db="EMBL/GenBank/DDBJ databases">
        <title>Widespread Adenine N6-methylation of Active Genes in Fungi.</title>
        <authorList>
            <consortium name="DOE Joint Genome Institute"/>
            <person name="Mondo S.J."/>
            <person name="Dannebaum R.O."/>
            <person name="Kuo R.C."/>
            <person name="Louie K.B."/>
            <person name="Bewick A.J."/>
            <person name="Labutti K."/>
            <person name="Haridas S."/>
            <person name="Kuo A."/>
            <person name="Salamov A."/>
            <person name="Ahrendt S.R."/>
            <person name="Lau R."/>
            <person name="Bowen B.P."/>
            <person name="Lipzen A."/>
            <person name="Sullivan W."/>
            <person name="Andreopoulos W.B."/>
            <person name="Clum A."/>
            <person name="Lindquist E."/>
            <person name="Daum C."/>
            <person name="Northen T.R."/>
            <person name="Ramamoorthy G."/>
            <person name="Schmitz R.J."/>
            <person name="Gryganskyi A."/>
            <person name="Culley D."/>
            <person name="Magnuson J."/>
            <person name="James T.Y."/>
            <person name="O'Malley M.A."/>
            <person name="Stajich J.E."/>
            <person name="Spatafora J.W."/>
            <person name="Visel A."/>
            <person name="Grigoriev I.V."/>
        </authorList>
    </citation>
    <scope>NUCLEOTIDE SEQUENCE [LARGE SCALE GENOMIC DNA]</scope>
    <source>
        <strain evidence="1 2">NRRL Y-17943</strain>
    </source>
</reference>
<dbReference type="Proteomes" id="UP000193218">
    <property type="component" value="Unassembled WGS sequence"/>
</dbReference>
<dbReference type="AlphaFoldDB" id="A0A1Y1UE81"/>
<dbReference type="RefSeq" id="XP_021869978.1">
    <property type="nucleotide sequence ID" value="XM_022019253.1"/>
</dbReference>
<evidence type="ECO:0000313" key="1">
    <source>
        <dbReference type="EMBL" id="ORX35814.1"/>
    </source>
</evidence>
<evidence type="ECO:0000313" key="2">
    <source>
        <dbReference type="Proteomes" id="UP000193218"/>
    </source>
</evidence>
<protein>
    <submittedName>
        <fullName evidence="1">Uncharacterized protein</fullName>
    </submittedName>
</protein>
<gene>
    <name evidence="1" type="ORF">BD324DRAFT_81364</name>
</gene>
<dbReference type="GeneID" id="33561062"/>
<proteinExistence type="predicted"/>
<name>A0A1Y1UE81_9TREE</name>
<dbReference type="InParanoid" id="A0A1Y1UE81"/>
<keyword evidence="2" id="KW-1185">Reference proteome</keyword>